<dbReference type="Gene3D" id="2.160.20.80">
    <property type="entry name" value="E3 ubiquitin-protein ligase SopA"/>
    <property type="match status" value="1"/>
</dbReference>
<dbReference type="AlphaFoldDB" id="A0A7G1KSU6"/>
<evidence type="ECO:0000313" key="4">
    <source>
        <dbReference type="Proteomes" id="UP000516173"/>
    </source>
</evidence>
<reference evidence="3 4" key="1">
    <citation type="submission" date="2020-08" db="EMBL/GenBank/DDBJ databases">
        <title>Genome Sequencing of Nocardia wallacei strain FMUON74 and assembly.</title>
        <authorList>
            <person name="Toyokawa M."/>
            <person name="Uesaka K."/>
        </authorList>
    </citation>
    <scope>NUCLEOTIDE SEQUENCE [LARGE SCALE GENOMIC DNA]</scope>
    <source>
        <strain evidence="3 4">FMUON74</strain>
    </source>
</reference>
<feature type="compositionally biased region" description="Low complexity" evidence="1">
    <location>
        <begin position="257"/>
        <end position="268"/>
    </location>
</feature>
<keyword evidence="2" id="KW-0472">Membrane</keyword>
<feature type="region of interest" description="Disordered" evidence="1">
    <location>
        <begin position="119"/>
        <end position="144"/>
    </location>
</feature>
<gene>
    <name evidence="3" type="ORF">NWFMUON74_48010</name>
</gene>
<organism evidence="3 4">
    <name type="scientific">Nocardia wallacei</name>
    <dbReference type="NCBI Taxonomy" id="480035"/>
    <lineage>
        <taxon>Bacteria</taxon>
        <taxon>Bacillati</taxon>
        <taxon>Actinomycetota</taxon>
        <taxon>Actinomycetes</taxon>
        <taxon>Mycobacteriales</taxon>
        <taxon>Nocardiaceae</taxon>
        <taxon>Nocardia</taxon>
    </lineage>
</organism>
<dbReference type="EMBL" id="AP023396">
    <property type="protein sequence ID" value="BCK57029.1"/>
    <property type="molecule type" value="Genomic_DNA"/>
</dbReference>
<sequence>MAAIAYAVLLWITPATKNEAARIDVVKVALTVVAGVGGVVALVIAYRRQRDLEQGRFVERFGAAAAQLGATDVAIRIAGVYAMSGVADESDGLRRQQCINVLCGYLRLPYTPELGVNHQTKRVRKRRGRGGSGENEDHFEYRQNDREVRQTIVRAIADHLRPTAENSWSTSDFDFRTAHLEDADFGDATFSGATRFEDATFTGTTIFVNATFSGAAGFSGARFTGAAGFTDATFIGAAMFRGVTFAGGASFRRDGFGTRSSRSTARSSGGRRRQRSTGTRTPPKNQTTSNRKTGRQSWPRPHPRMDAENRSFSTPGQLAGRPWSAPVGSCRRNVLKTPAVQQVPNAVSHSVAWRVVEQLPGRRDSGAADRIEGVTVEHERRRRPCGAVALPQVPAAHRHPRGARPGPGSAVLMSGSHSGLPAKLLGGGVYAGVTGGNCTELLKSVECGPQTRFTCFA</sequence>
<evidence type="ECO:0000256" key="2">
    <source>
        <dbReference type="SAM" id="Phobius"/>
    </source>
</evidence>
<dbReference type="InterPro" id="IPR001646">
    <property type="entry name" value="5peptide_repeat"/>
</dbReference>
<proteinExistence type="predicted"/>
<feature type="compositionally biased region" description="Basic residues" evidence="1">
    <location>
        <begin position="119"/>
        <end position="129"/>
    </location>
</feature>
<feature type="compositionally biased region" description="Polar residues" evidence="1">
    <location>
        <begin position="282"/>
        <end position="291"/>
    </location>
</feature>
<protein>
    <recommendedName>
        <fullName evidence="5">Pentapeptide repeat-containing protein</fullName>
    </recommendedName>
</protein>
<feature type="transmembrane region" description="Helical" evidence="2">
    <location>
        <begin position="27"/>
        <end position="46"/>
    </location>
</feature>
<feature type="region of interest" description="Disordered" evidence="1">
    <location>
        <begin position="251"/>
        <end position="323"/>
    </location>
</feature>
<dbReference type="SUPFAM" id="SSF141571">
    <property type="entry name" value="Pentapeptide repeat-like"/>
    <property type="match status" value="1"/>
</dbReference>
<keyword evidence="2" id="KW-1133">Transmembrane helix</keyword>
<dbReference type="Proteomes" id="UP000516173">
    <property type="component" value="Chromosome"/>
</dbReference>
<feature type="compositionally biased region" description="Basic and acidic residues" evidence="1">
    <location>
        <begin position="135"/>
        <end position="144"/>
    </location>
</feature>
<keyword evidence="4" id="KW-1185">Reference proteome</keyword>
<evidence type="ECO:0000256" key="1">
    <source>
        <dbReference type="SAM" id="MobiDB-lite"/>
    </source>
</evidence>
<evidence type="ECO:0008006" key="5">
    <source>
        <dbReference type="Google" id="ProtNLM"/>
    </source>
</evidence>
<keyword evidence="2" id="KW-0812">Transmembrane</keyword>
<accession>A0A7G1KSU6</accession>
<name>A0A7G1KSU6_9NOCA</name>
<dbReference type="Pfam" id="PF13576">
    <property type="entry name" value="Pentapeptide_3"/>
    <property type="match status" value="1"/>
</dbReference>
<dbReference type="KEGG" id="nwl:NWFMUON74_48010"/>
<evidence type="ECO:0000313" key="3">
    <source>
        <dbReference type="EMBL" id="BCK57029.1"/>
    </source>
</evidence>